<keyword evidence="4 9" id="KW-0732">Signal</keyword>
<evidence type="ECO:0000256" key="6">
    <source>
        <dbReference type="ARBA" id="ARBA00023136"/>
    </source>
</evidence>
<evidence type="ECO:0000256" key="1">
    <source>
        <dbReference type="ARBA" id="ARBA00004442"/>
    </source>
</evidence>
<protein>
    <submittedName>
        <fullName evidence="11">Type IV pilus assembly protein PilQ</fullName>
    </submittedName>
</protein>
<name>A0A7X0MVG3_9GAMM</name>
<dbReference type="Proteomes" id="UP000528457">
    <property type="component" value="Unassembled WGS sequence"/>
</dbReference>
<reference evidence="11 12" key="1">
    <citation type="submission" date="2020-08" db="EMBL/GenBank/DDBJ databases">
        <title>Genomic Encyclopedia of Type Strains, Phase IV (KMG-IV): sequencing the most valuable type-strain genomes for metagenomic binning, comparative biology and taxonomic classification.</title>
        <authorList>
            <person name="Goeker M."/>
        </authorList>
    </citation>
    <scope>NUCLEOTIDE SEQUENCE [LARGE SCALE GENOMIC DNA]</scope>
    <source>
        <strain evidence="11 12">DSM 22368</strain>
    </source>
</reference>
<dbReference type="InterPro" id="IPR011662">
    <property type="entry name" value="Secretin/TonB_short_N"/>
</dbReference>
<dbReference type="FunCoup" id="A0A7X0MVG3">
    <property type="interactions" value="112"/>
</dbReference>
<evidence type="ECO:0000256" key="3">
    <source>
        <dbReference type="ARBA" id="ARBA00022448"/>
    </source>
</evidence>
<dbReference type="InterPro" id="IPR005644">
    <property type="entry name" value="NolW-like"/>
</dbReference>
<feature type="chain" id="PRO_5031501697" evidence="9">
    <location>
        <begin position="31"/>
        <end position="741"/>
    </location>
</feature>
<evidence type="ECO:0000256" key="4">
    <source>
        <dbReference type="ARBA" id="ARBA00022729"/>
    </source>
</evidence>
<accession>A0A7X0MVG3</accession>
<dbReference type="RefSeq" id="WP_184679344.1">
    <property type="nucleotide sequence ID" value="NZ_JAAONY010000001.1"/>
</dbReference>
<dbReference type="InterPro" id="IPR004846">
    <property type="entry name" value="T2SS/T3SS_dom"/>
</dbReference>
<evidence type="ECO:0000256" key="5">
    <source>
        <dbReference type="ARBA" id="ARBA00022927"/>
    </source>
</evidence>
<dbReference type="EMBL" id="JACHHT010000001">
    <property type="protein sequence ID" value="MBB6519799.1"/>
    <property type="molecule type" value="Genomic_DNA"/>
</dbReference>
<evidence type="ECO:0000259" key="10">
    <source>
        <dbReference type="SMART" id="SM00965"/>
    </source>
</evidence>
<dbReference type="Gene3D" id="3.30.1370.130">
    <property type="match status" value="1"/>
</dbReference>
<dbReference type="InterPro" id="IPR051808">
    <property type="entry name" value="Type_IV_pilus_biogenesis"/>
</dbReference>
<dbReference type="PANTHER" id="PTHR30604">
    <property type="entry name" value="PROTEIN TRANSPORT PROTEIN HOFQ"/>
    <property type="match status" value="1"/>
</dbReference>
<comment type="caution">
    <text evidence="11">The sequence shown here is derived from an EMBL/GenBank/DDBJ whole genome shotgun (WGS) entry which is preliminary data.</text>
</comment>
<comment type="subcellular location">
    <subcellularLocation>
        <location evidence="1 8">Cell outer membrane</location>
    </subcellularLocation>
</comment>
<dbReference type="InParanoid" id="A0A7X0MVG3"/>
<feature type="domain" description="Secretin/TonB short N-terminal" evidence="10">
    <location>
        <begin position="304"/>
        <end position="352"/>
    </location>
</feature>
<evidence type="ECO:0000313" key="12">
    <source>
        <dbReference type="Proteomes" id="UP000528457"/>
    </source>
</evidence>
<dbReference type="SMART" id="SM00965">
    <property type="entry name" value="STN"/>
    <property type="match status" value="1"/>
</dbReference>
<proteinExistence type="inferred from homology"/>
<comment type="similarity">
    <text evidence="2">Belongs to the bacterial secretin family. PilQ subfamily.</text>
</comment>
<dbReference type="Gene3D" id="3.30.1370.120">
    <property type="match status" value="1"/>
</dbReference>
<dbReference type="Pfam" id="PF00263">
    <property type="entry name" value="Secretin"/>
    <property type="match status" value="1"/>
</dbReference>
<gene>
    <name evidence="11" type="ORF">HNR48_000077</name>
</gene>
<keyword evidence="5" id="KW-0653">Protein transport</keyword>
<feature type="signal peptide" evidence="9">
    <location>
        <begin position="1"/>
        <end position="30"/>
    </location>
</feature>
<evidence type="ECO:0000313" key="11">
    <source>
        <dbReference type="EMBL" id="MBB6519799.1"/>
    </source>
</evidence>
<dbReference type="GO" id="GO:0009306">
    <property type="term" value="P:protein secretion"/>
    <property type="evidence" value="ECO:0007669"/>
    <property type="project" value="InterPro"/>
</dbReference>
<sequence length="741" mass="81278">MFSLLRSISLVKGRLVAMVLLSSLATSSLASNLTDIQFAELPGQRFEIKLKFDEQPSTPKGYTIEKPARVVLDFPGVESLLNKKKFPVSFDAANSVVVLSSGGRTRMIVNLNELVSYNTRVDGSDFVVEMGSGGASSFIKSGSNMAAEISNSRDSGQYERSITSLDFRRGEDGEGKIILGLSDPNVNIDANSSGGKLSLNFDGVSIPADLRRRLDVIDFATPVSFVDTSYDGGSTKVVIETSREYDYLAYQADDQYVVSIKPLTQVEREERKKQFEFVGKKLSLNFQNIEVRSVLQLIADITDLNLVASDTVGGSITLRLENVPWDQALSLVLKTKGLDKRQVGNVLMVAPAAEIAERERLELETQKQLEELAPLRTEYIRVRYANARELFKLFNQPDNGGVGSNASQDGNSTGSILSERGQAIVDERTNSIILTDTEEKIQEFRKLIAQVDIPVRQVMIEARIVVANTDYRKELGVRWQAVGRHQIRSTTQRVPVLDSNGNATFDGNGQQIFRTQTVNQRSGLFSGSTEAFSADNFDSNGVWTPTIDQANMVDLGVANPFGSIAMWLSTDNGSLGLELSALEDSGFAEIVSQPKVVTGDKQIAFIESGQEIGYQEASASGATSTSFRQAVLKLEVTPQITPDDRIIMDLLVKQDDINGFIAGVPVIDVNRIDTEVLVDNGQTIVLGGIFQDQVTKGTSKVPLLGDIPYLGRLFKKDLQVREKRELLIFITPKILAQSLTE</sequence>
<dbReference type="PROSITE" id="PS00875">
    <property type="entry name" value="T2SP_D"/>
    <property type="match status" value="1"/>
</dbReference>
<dbReference type="Gene3D" id="2.60.40.3470">
    <property type="match status" value="1"/>
</dbReference>
<dbReference type="Pfam" id="PF03958">
    <property type="entry name" value="Secretin_N"/>
    <property type="match status" value="1"/>
</dbReference>
<organism evidence="11 12">
    <name type="scientific">Pseudoteredinibacter isoporae</name>
    <dbReference type="NCBI Taxonomy" id="570281"/>
    <lineage>
        <taxon>Bacteria</taxon>
        <taxon>Pseudomonadati</taxon>
        <taxon>Pseudomonadota</taxon>
        <taxon>Gammaproteobacteria</taxon>
        <taxon>Cellvibrionales</taxon>
        <taxon>Cellvibrionaceae</taxon>
        <taxon>Pseudoteredinibacter</taxon>
    </lineage>
</organism>
<dbReference type="InterPro" id="IPR004845">
    <property type="entry name" value="T2SS_GspD_CS"/>
</dbReference>
<evidence type="ECO:0000256" key="8">
    <source>
        <dbReference type="RuleBase" id="RU004004"/>
    </source>
</evidence>
<dbReference type="InterPro" id="IPR038591">
    <property type="entry name" value="NolW-like_sf"/>
</dbReference>
<keyword evidence="6" id="KW-0472">Membrane</keyword>
<keyword evidence="3 8" id="KW-0813">Transport</keyword>
<dbReference type="Pfam" id="PF07660">
    <property type="entry name" value="STN"/>
    <property type="match status" value="1"/>
</dbReference>
<evidence type="ECO:0000256" key="9">
    <source>
        <dbReference type="SAM" id="SignalP"/>
    </source>
</evidence>
<dbReference type="AlphaFoldDB" id="A0A7X0MVG3"/>
<dbReference type="PRINTS" id="PR00811">
    <property type="entry name" value="BCTERIALGSPD"/>
</dbReference>
<dbReference type="PANTHER" id="PTHR30604:SF1">
    <property type="entry name" value="DNA UTILIZATION PROTEIN HOFQ"/>
    <property type="match status" value="1"/>
</dbReference>
<evidence type="ECO:0000256" key="2">
    <source>
        <dbReference type="ARBA" id="ARBA00006304"/>
    </source>
</evidence>
<dbReference type="InterPro" id="IPR013355">
    <property type="entry name" value="Pilus_4_PilQ"/>
</dbReference>
<evidence type="ECO:0000256" key="7">
    <source>
        <dbReference type="ARBA" id="ARBA00023237"/>
    </source>
</evidence>
<dbReference type="NCBIfam" id="TIGR02515">
    <property type="entry name" value="IV_pilus_PilQ"/>
    <property type="match status" value="1"/>
</dbReference>
<keyword evidence="7" id="KW-0998">Cell outer membrane</keyword>
<dbReference type="Pfam" id="PF11741">
    <property type="entry name" value="AMIN"/>
    <property type="match status" value="2"/>
</dbReference>
<dbReference type="GO" id="GO:0009279">
    <property type="term" value="C:cell outer membrane"/>
    <property type="evidence" value="ECO:0007669"/>
    <property type="project" value="UniProtKB-SubCell"/>
</dbReference>
<dbReference type="InterPro" id="IPR021731">
    <property type="entry name" value="AMIN_dom"/>
</dbReference>
<keyword evidence="12" id="KW-1185">Reference proteome</keyword>
<dbReference type="InterPro" id="IPR001775">
    <property type="entry name" value="GspD/PilQ"/>
</dbReference>
<dbReference type="Gene3D" id="2.60.40.3500">
    <property type="match status" value="1"/>
</dbReference>